<dbReference type="AlphaFoldDB" id="A0A9X1T6N7"/>
<sequence>MAGDEGTEDPGVGGPVRHVPVLLDEVVGALAPATGDVVVDGTFGAGGYSRAILGRGANVVAIDRDPTAVAAGQALLREHGGRLVLVEGRFSELDLVAAAQAPAGVDGVVLDIGVSSMQIDQAERGFSFQKDGPLDMRMGNHGATAADVVNTLKAGDLARVLGFLGEERQAGRIARAIVARRGERPFERTLDLAQVIAGVVGRSPKDKIDPATRSFQALRIFVNDELGELARALVAAERVLKPGGRLVVVTFHSLEDRIVKRFLKDRSTQPSGSRHLPNVGHHAITFSAGNKALAASEAEADRNPRARSAKLRTGIRTAQAPRDAADALAFAGLPSLADLPETGA</sequence>
<feature type="binding site" evidence="6">
    <location>
        <position position="63"/>
    </location>
    <ligand>
        <name>S-adenosyl-L-methionine</name>
        <dbReference type="ChEBI" id="CHEBI:59789"/>
    </ligand>
</feature>
<keyword evidence="9" id="KW-1185">Reference proteome</keyword>
<evidence type="ECO:0000313" key="8">
    <source>
        <dbReference type="EMBL" id="MCE7030054.1"/>
    </source>
</evidence>
<dbReference type="PIRSF" id="PIRSF004486">
    <property type="entry name" value="MraW"/>
    <property type="match status" value="1"/>
</dbReference>
<dbReference type="SUPFAM" id="SSF53335">
    <property type="entry name" value="S-adenosyl-L-methionine-dependent methyltransferases"/>
    <property type="match status" value="1"/>
</dbReference>
<dbReference type="HAMAP" id="MF_01007">
    <property type="entry name" value="16SrRNA_methyltr_H"/>
    <property type="match status" value="1"/>
</dbReference>
<evidence type="ECO:0000256" key="7">
    <source>
        <dbReference type="SAM" id="MobiDB-lite"/>
    </source>
</evidence>
<evidence type="ECO:0000256" key="5">
    <source>
        <dbReference type="ARBA" id="ARBA00022691"/>
    </source>
</evidence>
<dbReference type="PANTHER" id="PTHR11265">
    <property type="entry name" value="S-ADENOSYL-METHYLTRANSFERASE MRAW"/>
    <property type="match status" value="1"/>
</dbReference>
<feature type="binding site" evidence="6">
    <location>
        <begin position="46"/>
        <end position="48"/>
    </location>
    <ligand>
        <name>S-adenosyl-L-methionine</name>
        <dbReference type="ChEBI" id="CHEBI:59789"/>
    </ligand>
</feature>
<dbReference type="EC" id="2.1.1.199" evidence="6"/>
<dbReference type="InterPro" id="IPR023397">
    <property type="entry name" value="SAM-dep_MeTrfase_MraW_recog"/>
</dbReference>
<feature type="binding site" evidence="6">
    <location>
        <position position="90"/>
    </location>
    <ligand>
        <name>S-adenosyl-L-methionine</name>
        <dbReference type="ChEBI" id="CHEBI:59789"/>
    </ligand>
</feature>
<comment type="caution">
    <text evidence="8">The sequence shown here is derived from an EMBL/GenBank/DDBJ whole genome shotgun (WGS) entry which is preliminary data.</text>
</comment>
<dbReference type="NCBIfam" id="TIGR00006">
    <property type="entry name" value="16S rRNA (cytosine(1402)-N(4))-methyltransferase RsmH"/>
    <property type="match status" value="1"/>
</dbReference>
<keyword evidence="5 6" id="KW-0949">S-adenosyl-L-methionine</keyword>
<feature type="binding site" evidence="6">
    <location>
        <position position="118"/>
    </location>
    <ligand>
        <name>S-adenosyl-L-methionine</name>
        <dbReference type="ChEBI" id="CHEBI:59789"/>
    </ligand>
</feature>
<evidence type="ECO:0000313" key="9">
    <source>
        <dbReference type="Proteomes" id="UP001139035"/>
    </source>
</evidence>
<keyword evidence="2 6" id="KW-0698">rRNA processing</keyword>
<proteinExistence type="inferred from homology"/>
<reference evidence="8" key="1">
    <citation type="submission" date="2022-01" db="EMBL/GenBank/DDBJ databases">
        <title>Jiella avicenniae sp. nov., a novel endophytic bacterium isolated from bark of Avicennia marina.</title>
        <authorList>
            <person name="Tuo L."/>
        </authorList>
    </citation>
    <scope>NUCLEOTIDE SEQUENCE</scope>
    <source>
        <strain evidence="8">CBK1P-4</strain>
    </source>
</reference>
<dbReference type="SUPFAM" id="SSF81799">
    <property type="entry name" value="Putative methyltransferase TM0872, insert domain"/>
    <property type="match status" value="1"/>
</dbReference>
<dbReference type="Gene3D" id="1.10.150.170">
    <property type="entry name" value="Putative methyltransferase TM0872, insert domain"/>
    <property type="match status" value="1"/>
</dbReference>
<dbReference type="InterPro" id="IPR002903">
    <property type="entry name" value="RsmH"/>
</dbReference>
<evidence type="ECO:0000256" key="6">
    <source>
        <dbReference type="HAMAP-Rule" id="MF_01007"/>
    </source>
</evidence>
<organism evidence="8 9">
    <name type="scientific">Jiella avicenniae</name>
    <dbReference type="NCBI Taxonomy" id="2907202"/>
    <lineage>
        <taxon>Bacteria</taxon>
        <taxon>Pseudomonadati</taxon>
        <taxon>Pseudomonadota</taxon>
        <taxon>Alphaproteobacteria</taxon>
        <taxon>Hyphomicrobiales</taxon>
        <taxon>Aurantimonadaceae</taxon>
        <taxon>Jiella</taxon>
    </lineage>
</organism>
<comment type="subcellular location">
    <subcellularLocation>
        <location evidence="6">Cytoplasm</location>
    </subcellularLocation>
</comment>
<dbReference type="PANTHER" id="PTHR11265:SF0">
    <property type="entry name" value="12S RRNA N4-METHYLCYTIDINE METHYLTRANSFERASE"/>
    <property type="match status" value="1"/>
</dbReference>
<comment type="similarity">
    <text evidence="1 6">Belongs to the methyltransferase superfamily. RsmH family.</text>
</comment>
<keyword evidence="6" id="KW-0963">Cytoplasm</keyword>
<dbReference type="EMBL" id="JAJUWU010000020">
    <property type="protein sequence ID" value="MCE7030054.1"/>
    <property type="molecule type" value="Genomic_DNA"/>
</dbReference>
<feature type="binding site" evidence="6">
    <location>
        <position position="111"/>
    </location>
    <ligand>
        <name>S-adenosyl-L-methionine</name>
        <dbReference type="ChEBI" id="CHEBI:59789"/>
    </ligand>
</feature>
<dbReference type="GO" id="GO:0070475">
    <property type="term" value="P:rRNA base methylation"/>
    <property type="evidence" value="ECO:0007669"/>
    <property type="project" value="UniProtKB-UniRule"/>
</dbReference>
<dbReference type="Proteomes" id="UP001139035">
    <property type="component" value="Unassembled WGS sequence"/>
</dbReference>
<evidence type="ECO:0000256" key="1">
    <source>
        <dbReference type="ARBA" id="ARBA00010396"/>
    </source>
</evidence>
<keyword evidence="3 6" id="KW-0489">Methyltransferase</keyword>
<evidence type="ECO:0000256" key="3">
    <source>
        <dbReference type="ARBA" id="ARBA00022603"/>
    </source>
</evidence>
<comment type="function">
    <text evidence="6">Specifically methylates the N4 position of cytidine in position 1402 (C1402) of 16S rRNA.</text>
</comment>
<gene>
    <name evidence="6 8" type="primary">rsmH</name>
    <name evidence="8" type="ORF">LZD57_18855</name>
</gene>
<dbReference type="RefSeq" id="WP_233721124.1">
    <property type="nucleotide sequence ID" value="NZ_JAJUWU010000020.1"/>
</dbReference>
<evidence type="ECO:0000256" key="4">
    <source>
        <dbReference type="ARBA" id="ARBA00022679"/>
    </source>
</evidence>
<dbReference type="Gene3D" id="3.40.50.150">
    <property type="entry name" value="Vaccinia Virus protein VP39"/>
    <property type="match status" value="1"/>
</dbReference>
<evidence type="ECO:0000256" key="2">
    <source>
        <dbReference type="ARBA" id="ARBA00022552"/>
    </source>
</evidence>
<protein>
    <recommendedName>
        <fullName evidence="6">Ribosomal RNA small subunit methyltransferase H</fullName>
        <ecNumber evidence="6">2.1.1.199</ecNumber>
    </recommendedName>
    <alternativeName>
        <fullName evidence="6">16S rRNA m(4)C1402 methyltransferase</fullName>
    </alternativeName>
    <alternativeName>
        <fullName evidence="6">rRNA (cytosine-N(4)-)-methyltransferase RsmH</fullName>
    </alternativeName>
</protein>
<dbReference type="GO" id="GO:0071424">
    <property type="term" value="F:rRNA (cytosine-N4-)-methyltransferase activity"/>
    <property type="evidence" value="ECO:0007669"/>
    <property type="project" value="UniProtKB-UniRule"/>
</dbReference>
<comment type="catalytic activity">
    <reaction evidence="6">
        <text>cytidine(1402) in 16S rRNA + S-adenosyl-L-methionine = N(4)-methylcytidine(1402) in 16S rRNA + S-adenosyl-L-homocysteine + H(+)</text>
        <dbReference type="Rhea" id="RHEA:42928"/>
        <dbReference type="Rhea" id="RHEA-COMP:10286"/>
        <dbReference type="Rhea" id="RHEA-COMP:10287"/>
        <dbReference type="ChEBI" id="CHEBI:15378"/>
        <dbReference type="ChEBI" id="CHEBI:57856"/>
        <dbReference type="ChEBI" id="CHEBI:59789"/>
        <dbReference type="ChEBI" id="CHEBI:74506"/>
        <dbReference type="ChEBI" id="CHEBI:82748"/>
        <dbReference type="EC" id="2.1.1.199"/>
    </reaction>
</comment>
<dbReference type="GO" id="GO:0005737">
    <property type="term" value="C:cytoplasm"/>
    <property type="evidence" value="ECO:0007669"/>
    <property type="project" value="UniProtKB-SubCell"/>
</dbReference>
<dbReference type="Pfam" id="PF01795">
    <property type="entry name" value="Methyltransf_5"/>
    <property type="match status" value="1"/>
</dbReference>
<accession>A0A9X1T6N7</accession>
<dbReference type="InterPro" id="IPR029063">
    <property type="entry name" value="SAM-dependent_MTases_sf"/>
</dbReference>
<feature type="region of interest" description="Disordered" evidence="7">
    <location>
        <begin position="297"/>
        <end position="320"/>
    </location>
</feature>
<name>A0A9X1T6N7_9HYPH</name>
<keyword evidence="4 6" id="KW-0808">Transferase</keyword>